<keyword evidence="1" id="KW-0732">Signal</keyword>
<dbReference type="InterPro" id="IPR002035">
    <property type="entry name" value="VWF_A"/>
</dbReference>
<feature type="domain" description="VWFA" evidence="5">
    <location>
        <begin position="239"/>
        <end position="418"/>
    </location>
</feature>
<reference evidence="6 7" key="1">
    <citation type="journal article" date="2014" name="Nat. Genet.">
        <title>Whole-genome sequence of a flatfish provides insights into ZW sex chromosome evolution and adaptation to a benthic lifestyle.</title>
        <authorList>
            <person name="Chen S."/>
            <person name="Zhang G."/>
            <person name="Shao C."/>
            <person name="Huang Q."/>
            <person name="Liu G."/>
            <person name="Zhang P."/>
            <person name="Song W."/>
            <person name="An N."/>
            <person name="Chalopin D."/>
            <person name="Volff J.N."/>
            <person name="Hong Y."/>
            <person name="Li Q."/>
            <person name="Sha Z."/>
            <person name="Zhou H."/>
            <person name="Xie M."/>
            <person name="Yu Q."/>
            <person name="Liu Y."/>
            <person name="Xiang H."/>
            <person name="Wang N."/>
            <person name="Wu K."/>
            <person name="Yang C."/>
            <person name="Zhou Q."/>
            <person name="Liao X."/>
            <person name="Yang L."/>
            <person name="Hu Q."/>
            <person name="Zhang J."/>
            <person name="Meng L."/>
            <person name="Jin L."/>
            <person name="Tian Y."/>
            <person name="Lian J."/>
            <person name="Yang J."/>
            <person name="Miao G."/>
            <person name="Liu S."/>
            <person name="Liang Z."/>
            <person name="Yan F."/>
            <person name="Li Y."/>
            <person name="Sun B."/>
            <person name="Zhang H."/>
            <person name="Zhang J."/>
            <person name="Zhu Y."/>
            <person name="Du M."/>
            <person name="Zhao Y."/>
            <person name="Schartl M."/>
            <person name="Tang Q."/>
            <person name="Wang J."/>
        </authorList>
    </citation>
    <scope>NUCLEOTIDE SEQUENCE</scope>
</reference>
<comment type="similarity">
    <text evidence="4">Belongs to the type VI collagen family.</text>
</comment>
<reference evidence="6" key="2">
    <citation type="submission" date="2025-08" db="UniProtKB">
        <authorList>
            <consortium name="Ensembl"/>
        </authorList>
    </citation>
    <scope>IDENTIFICATION</scope>
</reference>
<dbReference type="CDD" id="cd01450">
    <property type="entry name" value="vWFA_subfamily_ECM"/>
    <property type="match status" value="1"/>
</dbReference>
<dbReference type="Proteomes" id="UP000265120">
    <property type="component" value="Chromosome 20"/>
</dbReference>
<evidence type="ECO:0000256" key="1">
    <source>
        <dbReference type="ARBA" id="ARBA00022729"/>
    </source>
</evidence>
<dbReference type="SMART" id="SM00327">
    <property type="entry name" value="VWA"/>
    <property type="match status" value="2"/>
</dbReference>
<dbReference type="Gene3D" id="3.40.50.410">
    <property type="entry name" value="von Willebrand factor, type A domain"/>
    <property type="match status" value="2"/>
</dbReference>
<dbReference type="PANTHER" id="PTHR22588">
    <property type="entry name" value="VWFA DOMAIN-CONTAINING PROTEIN"/>
    <property type="match status" value="1"/>
</dbReference>
<dbReference type="FunFam" id="3.40.50.410:FF:000052">
    <property type="entry name" value="collagen alpha-2(VI) chain isoform X1"/>
    <property type="match status" value="1"/>
</dbReference>
<dbReference type="FunFam" id="3.40.50.410:FF:000027">
    <property type="entry name" value="collagen alpha-2(VI) chain isoform X1"/>
    <property type="match status" value="1"/>
</dbReference>
<evidence type="ECO:0000313" key="7">
    <source>
        <dbReference type="Proteomes" id="UP000265120"/>
    </source>
</evidence>
<dbReference type="AlphaFoldDB" id="A0A3P8VLD0"/>
<dbReference type="PRINTS" id="PR00453">
    <property type="entry name" value="VWFADOMAIN"/>
</dbReference>
<protein>
    <submittedName>
        <fullName evidence="6">Collagen type VI alpha 2 chain</fullName>
    </submittedName>
</protein>
<dbReference type="PANTHER" id="PTHR22588:SF15">
    <property type="entry name" value="VWFA DOMAIN-CONTAINING PROTEIN"/>
    <property type="match status" value="1"/>
</dbReference>
<proteinExistence type="inferred from homology"/>
<dbReference type="GeneTree" id="ENSGT00940000155682"/>
<keyword evidence="2" id="KW-0176">Collagen</keyword>
<evidence type="ECO:0000259" key="5">
    <source>
        <dbReference type="PROSITE" id="PS50234"/>
    </source>
</evidence>
<feature type="domain" description="VWFA" evidence="5">
    <location>
        <begin position="20"/>
        <end position="207"/>
    </location>
</feature>
<accession>A0A3P8VLD0</accession>
<dbReference type="Pfam" id="PF00092">
    <property type="entry name" value="VWA"/>
    <property type="match status" value="2"/>
</dbReference>
<dbReference type="GO" id="GO:0030020">
    <property type="term" value="F:extracellular matrix structural constituent conferring tensile strength"/>
    <property type="evidence" value="ECO:0007669"/>
    <property type="project" value="TreeGrafter"/>
</dbReference>
<evidence type="ECO:0000256" key="3">
    <source>
        <dbReference type="ARBA" id="ARBA00043858"/>
    </source>
</evidence>
<dbReference type="PROSITE" id="PS50234">
    <property type="entry name" value="VWFA"/>
    <property type="match status" value="2"/>
</dbReference>
<dbReference type="SUPFAM" id="SSF53300">
    <property type="entry name" value="vWA-like"/>
    <property type="match status" value="2"/>
</dbReference>
<dbReference type="Ensembl" id="ENSCSET00000014200.1">
    <property type="protein sequence ID" value="ENSCSEP00000014036.1"/>
    <property type="gene ID" value="ENSCSEG00000008970.1"/>
</dbReference>
<name>A0A3P8VLD0_CYNSE</name>
<evidence type="ECO:0000256" key="4">
    <source>
        <dbReference type="ARBA" id="ARBA00044000"/>
    </source>
</evidence>
<dbReference type="InterPro" id="IPR052229">
    <property type="entry name" value="Collagen-VI/PIF"/>
</dbReference>
<evidence type="ECO:0000313" key="6">
    <source>
        <dbReference type="Ensembl" id="ENSCSEP00000014036.1"/>
    </source>
</evidence>
<keyword evidence="7" id="KW-1185">Reference proteome</keyword>
<dbReference type="GO" id="GO:0005581">
    <property type="term" value="C:collagen trimer"/>
    <property type="evidence" value="ECO:0007669"/>
    <property type="project" value="UniProtKB-KW"/>
</dbReference>
<dbReference type="InterPro" id="IPR036465">
    <property type="entry name" value="vWFA_dom_sf"/>
</dbReference>
<comment type="function">
    <text evidence="3">Collagen VI acts as a cell-binding protein.</text>
</comment>
<sequence>MTFALLCASADCEKRCGALDIVFVIDSSESVGLTNFTLEKNFVINTINRLGSFSKDPESESGTRVGVVQYSHNGTFQAIRLNDPKIDSLTAFKDAVKRLEWIAGGTWTPSALKYAYDHLIRDSRRAKANVTVVVITDGRFDPRDDDSLLTYLCSDPSVDVSAIGIGDMFDQIEENESLKSIACQRDGRVLGMRRFADLVAEEFIDKIETVLCPEPVIICPDLPCKSEPAVASCVQRPVDVVFMLDGSERMGLENHRRAKEFIENVARRLTLANGPTDERNARLALVQYGSPTEQRVEFPLTHNLTVISDTLANVNYMDSSSALGSAIIHAVNNVRGERKARRNAEVAFVFITDGITSTEQLEEGVTAMRRAEGVPTVIAMGTDTDEEVLRKVSLGDMSAIFRGDDYNILNKPSFFERFVRWIC</sequence>
<reference evidence="6" key="3">
    <citation type="submission" date="2025-09" db="UniProtKB">
        <authorList>
            <consortium name="Ensembl"/>
        </authorList>
    </citation>
    <scope>IDENTIFICATION</scope>
</reference>
<evidence type="ECO:0000256" key="2">
    <source>
        <dbReference type="ARBA" id="ARBA00023119"/>
    </source>
</evidence>
<organism evidence="6 7">
    <name type="scientific">Cynoglossus semilaevis</name>
    <name type="common">Tongue sole</name>
    <dbReference type="NCBI Taxonomy" id="244447"/>
    <lineage>
        <taxon>Eukaryota</taxon>
        <taxon>Metazoa</taxon>
        <taxon>Chordata</taxon>
        <taxon>Craniata</taxon>
        <taxon>Vertebrata</taxon>
        <taxon>Euteleostomi</taxon>
        <taxon>Actinopterygii</taxon>
        <taxon>Neopterygii</taxon>
        <taxon>Teleostei</taxon>
        <taxon>Neoteleostei</taxon>
        <taxon>Acanthomorphata</taxon>
        <taxon>Carangaria</taxon>
        <taxon>Pleuronectiformes</taxon>
        <taxon>Pleuronectoidei</taxon>
        <taxon>Cynoglossidae</taxon>
        <taxon>Cynoglossinae</taxon>
        <taxon>Cynoglossus</taxon>
    </lineage>
</organism>